<gene>
    <name evidence="2" type="ORF">G3569_15965</name>
</gene>
<dbReference type="RefSeq" id="WP_165271028.1">
    <property type="nucleotide sequence ID" value="NZ_JAALLS010000026.1"/>
</dbReference>
<sequence>MADPNNELHWFNKLTEEESCQKSSDKKRQSKSKGKENMAIGKVNFDKYGRNARQWVIELTKLLDLETERERAWILLRVVLHAIRDRLSPTEVFHLSAQFPMLIRGAFFEGYHYTGEPKKFHVDELKSRIEEVLPEVLAGKEEEVFKAVLIVLYNHISTGELDDIYENMPKDIKQLWDENLNIQTV</sequence>
<name>A0A6M1T8V0_9BACT</name>
<evidence type="ECO:0000313" key="3">
    <source>
        <dbReference type="Proteomes" id="UP000479132"/>
    </source>
</evidence>
<dbReference type="InterPro" id="IPR018727">
    <property type="entry name" value="DUF2267"/>
</dbReference>
<dbReference type="Proteomes" id="UP000479132">
    <property type="component" value="Unassembled WGS sequence"/>
</dbReference>
<dbReference type="AlphaFoldDB" id="A0A6M1T8V0"/>
<accession>A0A6M1T8V0</accession>
<evidence type="ECO:0000256" key="1">
    <source>
        <dbReference type="SAM" id="MobiDB-lite"/>
    </source>
</evidence>
<dbReference type="EMBL" id="JAALLS010000026">
    <property type="protein sequence ID" value="NGP89855.1"/>
    <property type="molecule type" value="Genomic_DNA"/>
</dbReference>
<dbReference type="Pfam" id="PF10025">
    <property type="entry name" value="DUF2267"/>
    <property type="match status" value="1"/>
</dbReference>
<protein>
    <submittedName>
        <fullName evidence="2">DUF2267 domain-containing protein</fullName>
    </submittedName>
</protein>
<comment type="caution">
    <text evidence="2">The sequence shown here is derived from an EMBL/GenBank/DDBJ whole genome shotgun (WGS) entry which is preliminary data.</text>
</comment>
<keyword evidence="3" id="KW-1185">Reference proteome</keyword>
<feature type="compositionally biased region" description="Basic and acidic residues" evidence="1">
    <location>
        <begin position="14"/>
        <end position="27"/>
    </location>
</feature>
<reference evidence="2 3" key="1">
    <citation type="submission" date="2020-02" db="EMBL/GenBank/DDBJ databases">
        <title>Aliifodinibius halophilus 2W32, complete genome.</title>
        <authorList>
            <person name="Li Y."/>
            <person name="Wu S."/>
        </authorList>
    </citation>
    <scope>NUCLEOTIDE SEQUENCE [LARGE SCALE GENOMIC DNA]</scope>
    <source>
        <strain evidence="2 3">2W32</strain>
    </source>
</reference>
<organism evidence="2 3">
    <name type="scientific">Fodinibius halophilus</name>
    <dbReference type="NCBI Taxonomy" id="1736908"/>
    <lineage>
        <taxon>Bacteria</taxon>
        <taxon>Pseudomonadati</taxon>
        <taxon>Balneolota</taxon>
        <taxon>Balneolia</taxon>
        <taxon>Balneolales</taxon>
        <taxon>Balneolaceae</taxon>
        <taxon>Fodinibius</taxon>
    </lineage>
</organism>
<feature type="region of interest" description="Disordered" evidence="1">
    <location>
        <begin position="1"/>
        <end position="36"/>
    </location>
</feature>
<dbReference type="InterPro" id="IPR038282">
    <property type="entry name" value="DUF2267_sf"/>
</dbReference>
<evidence type="ECO:0000313" key="2">
    <source>
        <dbReference type="EMBL" id="NGP89855.1"/>
    </source>
</evidence>
<proteinExistence type="predicted"/>
<dbReference type="Gene3D" id="1.10.490.110">
    <property type="entry name" value="Uncharacterized conserved protein DUF2267"/>
    <property type="match status" value="1"/>
</dbReference>